<dbReference type="AlphaFoldDB" id="A0A7X3CME6"/>
<proteinExistence type="predicted"/>
<keyword evidence="1" id="KW-0446">Lipid-binding</keyword>
<dbReference type="RefSeq" id="WP_155609306.1">
    <property type="nucleotide sequence ID" value="NZ_WNZW01000001.1"/>
</dbReference>
<evidence type="ECO:0000313" key="3">
    <source>
        <dbReference type="Proteomes" id="UP000447876"/>
    </source>
</evidence>
<sequence>MAQVKIFADSTSDLPASWIDEYGIGIIPLYVVFNDKTYRDGIDITPVGIYERVAAAGNLPKTTAPSPKDFMDAFAPYVEQGQDIVYISISSSLSSTYQNALIAAGELPEGRIHVVDSLNLCSGIGLLVMKAVRAAQQGQSGPEIVALLERSRTLVNTEFVIDTLEYLYKGGRCSGMQNFIGSLLQIRPVLRVVDGSIIPAYKVRGRKEKAVQQMLDNALAKKEQMDDDLIIVAHTLAEEEARRLAAILREQTPVREVAIAEAGCVISSHCGPHTVAIMYMHKGSEDRIG</sequence>
<dbReference type="InterPro" id="IPR003797">
    <property type="entry name" value="DegV"/>
</dbReference>
<evidence type="ECO:0000256" key="1">
    <source>
        <dbReference type="ARBA" id="ARBA00023121"/>
    </source>
</evidence>
<dbReference type="SUPFAM" id="SSF82549">
    <property type="entry name" value="DAK1/DegV-like"/>
    <property type="match status" value="1"/>
</dbReference>
<evidence type="ECO:0000313" key="2">
    <source>
        <dbReference type="EMBL" id="MUG43860.1"/>
    </source>
</evidence>
<dbReference type="NCBIfam" id="TIGR00762">
    <property type="entry name" value="DegV"/>
    <property type="match status" value="1"/>
</dbReference>
<dbReference type="PANTHER" id="PTHR33434:SF2">
    <property type="entry name" value="FATTY ACID-BINDING PROTEIN TM_1468"/>
    <property type="match status" value="1"/>
</dbReference>
<dbReference type="GO" id="GO:0008289">
    <property type="term" value="F:lipid binding"/>
    <property type="evidence" value="ECO:0007669"/>
    <property type="project" value="UniProtKB-KW"/>
</dbReference>
<dbReference type="Gene3D" id="3.30.1180.10">
    <property type="match status" value="1"/>
</dbReference>
<name>A0A7X3CME6_9BACL</name>
<dbReference type="InterPro" id="IPR043168">
    <property type="entry name" value="DegV_C"/>
</dbReference>
<dbReference type="InterPro" id="IPR050270">
    <property type="entry name" value="DegV_domain_contain"/>
</dbReference>
<dbReference type="PROSITE" id="PS51482">
    <property type="entry name" value="DEGV"/>
    <property type="match status" value="1"/>
</dbReference>
<dbReference type="Gene3D" id="3.40.50.10170">
    <property type="match status" value="1"/>
</dbReference>
<comment type="caution">
    <text evidence="2">The sequence shown here is derived from an EMBL/GenBank/DDBJ whole genome shotgun (WGS) entry which is preliminary data.</text>
</comment>
<gene>
    <name evidence="2" type="ORF">GNP95_02405</name>
</gene>
<organism evidence="2 3">
    <name type="scientific">Paenibacillus woosongensis</name>
    <dbReference type="NCBI Taxonomy" id="307580"/>
    <lineage>
        <taxon>Bacteria</taxon>
        <taxon>Bacillati</taxon>
        <taxon>Bacillota</taxon>
        <taxon>Bacilli</taxon>
        <taxon>Bacillales</taxon>
        <taxon>Paenibacillaceae</taxon>
        <taxon>Paenibacillus</taxon>
    </lineage>
</organism>
<dbReference type="Proteomes" id="UP000447876">
    <property type="component" value="Unassembled WGS sequence"/>
</dbReference>
<dbReference type="PANTHER" id="PTHR33434">
    <property type="entry name" value="DEGV DOMAIN-CONTAINING PROTEIN DR_1986-RELATED"/>
    <property type="match status" value="1"/>
</dbReference>
<accession>A0A7X3CME6</accession>
<dbReference type="Pfam" id="PF02645">
    <property type="entry name" value="DegV"/>
    <property type="match status" value="1"/>
</dbReference>
<dbReference type="OrthoDB" id="9780660at2"/>
<dbReference type="EMBL" id="WNZW01000001">
    <property type="protein sequence ID" value="MUG43860.1"/>
    <property type="molecule type" value="Genomic_DNA"/>
</dbReference>
<protein>
    <submittedName>
        <fullName evidence="2">DegV family EDD domain-containing protein</fullName>
    </submittedName>
</protein>
<reference evidence="2 3" key="1">
    <citation type="submission" date="2019-11" db="EMBL/GenBank/DDBJ databases">
        <title>Draft genome sequences of five Paenibacillus species of dairy origin.</title>
        <authorList>
            <person name="Olajide A.M."/>
            <person name="Chen S."/>
            <person name="Lapointe G."/>
        </authorList>
    </citation>
    <scope>NUCLEOTIDE SEQUENCE [LARGE SCALE GENOMIC DNA]</scope>
    <source>
        <strain evidence="2 3">12CR55</strain>
    </source>
</reference>